<dbReference type="Gene3D" id="3.30.70.60">
    <property type="match status" value="1"/>
</dbReference>
<evidence type="ECO:0000313" key="3">
    <source>
        <dbReference type="Proteomes" id="UP000178710"/>
    </source>
</evidence>
<protein>
    <recommendedName>
        <fullName evidence="4">Pilus assembly protein PilO</fullName>
    </recommendedName>
</protein>
<keyword evidence="1" id="KW-1133">Transmembrane helix</keyword>
<name>A0A1G2KP97_9BACT</name>
<organism evidence="2 3">
    <name type="scientific">Candidatus Sungbacteria bacterium RIFCSPHIGHO2_02_FULL_49_20</name>
    <dbReference type="NCBI Taxonomy" id="1802272"/>
    <lineage>
        <taxon>Bacteria</taxon>
        <taxon>Candidatus Sungiibacteriota</taxon>
    </lineage>
</organism>
<feature type="transmembrane region" description="Helical" evidence="1">
    <location>
        <begin position="6"/>
        <end position="23"/>
    </location>
</feature>
<sequence>MSRSTFSFILIVIGITVYYFFLTKEWAVLTEARANNIGASRALEELTSIQQKSESLRDIYNRIDATSLARINSMVPKGVNGAGLVTDIETLASRNNVILRQFDFGGATVRREAAGSAPAEFDVRAGAFPLTIKFDIFGRYEDFRKFLTDLELNQRLIDITGLNFGVGTDMDSRMMINVSAKAYYQ</sequence>
<evidence type="ECO:0008006" key="4">
    <source>
        <dbReference type="Google" id="ProtNLM"/>
    </source>
</evidence>
<reference evidence="2 3" key="1">
    <citation type="journal article" date="2016" name="Nat. Commun.">
        <title>Thousands of microbial genomes shed light on interconnected biogeochemical processes in an aquifer system.</title>
        <authorList>
            <person name="Anantharaman K."/>
            <person name="Brown C.T."/>
            <person name="Hug L.A."/>
            <person name="Sharon I."/>
            <person name="Castelle C.J."/>
            <person name="Probst A.J."/>
            <person name="Thomas B.C."/>
            <person name="Singh A."/>
            <person name="Wilkins M.J."/>
            <person name="Karaoz U."/>
            <person name="Brodie E.L."/>
            <person name="Williams K.H."/>
            <person name="Hubbard S.S."/>
            <person name="Banfield J.F."/>
        </authorList>
    </citation>
    <scope>NUCLEOTIDE SEQUENCE [LARGE SCALE GENOMIC DNA]</scope>
</reference>
<dbReference type="Proteomes" id="UP000178710">
    <property type="component" value="Unassembled WGS sequence"/>
</dbReference>
<dbReference type="EMBL" id="MHQK01000037">
    <property type="protein sequence ID" value="OHA01074.1"/>
    <property type="molecule type" value="Genomic_DNA"/>
</dbReference>
<evidence type="ECO:0000313" key="2">
    <source>
        <dbReference type="EMBL" id="OHA01074.1"/>
    </source>
</evidence>
<accession>A0A1G2KP97</accession>
<gene>
    <name evidence="2" type="ORF">A3C12_00505</name>
</gene>
<keyword evidence="1" id="KW-0472">Membrane</keyword>
<comment type="caution">
    <text evidence="2">The sequence shown here is derived from an EMBL/GenBank/DDBJ whole genome shotgun (WGS) entry which is preliminary data.</text>
</comment>
<proteinExistence type="predicted"/>
<dbReference type="InterPro" id="IPR014717">
    <property type="entry name" value="Transl_elong_EF1B/ribsomal_bS6"/>
</dbReference>
<dbReference type="AlphaFoldDB" id="A0A1G2KP97"/>
<keyword evidence="1" id="KW-0812">Transmembrane</keyword>
<evidence type="ECO:0000256" key="1">
    <source>
        <dbReference type="SAM" id="Phobius"/>
    </source>
</evidence>